<evidence type="ECO:0000313" key="2">
    <source>
        <dbReference type="EMBL" id="MCH91123.1"/>
    </source>
</evidence>
<comment type="caution">
    <text evidence="2">The sequence shown here is derived from an EMBL/GenBank/DDBJ whole genome shotgun (WGS) entry which is preliminary data.</text>
</comment>
<proteinExistence type="predicted"/>
<name>A0A392MUZ4_9FABA</name>
<dbReference type="InterPro" id="IPR056924">
    <property type="entry name" value="SH3_Tf2-1"/>
</dbReference>
<evidence type="ECO:0000259" key="1">
    <source>
        <dbReference type="Pfam" id="PF24626"/>
    </source>
</evidence>
<keyword evidence="3" id="KW-1185">Reference proteome</keyword>
<dbReference type="EMBL" id="LXQA010019742">
    <property type="protein sequence ID" value="MCH91123.1"/>
    <property type="molecule type" value="Genomic_DNA"/>
</dbReference>
<sequence>MMWREKLLKKKKKKRENGSTENLVLQKLEDYLKLSKKTHEKAYTLGWVSKGSRVRVALACRVPISIGKHYREKSEKELDEAVKEAVKAKLEDTGQKNKAVAKTRRSVKAFNIGDNVMLFMRKERILVDTNSKLQPRKYGPFKVTRNISVNAYVVVIPDYMNISNVSVKALDQDKNSGSSSSEVKETDVGGLTVIIEEVLHRQKKKMSLNPD</sequence>
<feature type="domain" description="Tf2-1-like SH3-like" evidence="1">
    <location>
        <begin position="113"/>
        <end position="165"/>
    </location>
</feature>
<reference evidence="2 3" key="1">
    <citation type="journal article" date="2018" name="Front. Plant Sci.">
        <title>Red Clover (Trifolium pratense) and Zigzag Clover (T. medium) - A Picture of Genomic Similarities and Differences.</title>
        <authorList>
            <person name="Dluhosova J."/>
            <person name="Istvanek J."/>
            <person name="Nedelnik J."/>
            <person name="Repkova J."/>
        </authorList>
    </citation>
    <scope>NUCLEOTIDE SEQUENCE [LARGE SCALE GENOMIC DNA]</scope>
    <source>
        <strain evidence="3">cv. 10/8</strain>
        <tissue evidence="2">Leaf</tissue>
    </source>
</reference>
<gene>
    <name evidence="2" type="ORF">A2U01_0012048</name>
</gene>
<dbReference type="Proteomes" id="UP000265520">
    <property type="component" value="Unassembled WGS sequence"/>
</dbReference>
<dbReference type="AlphaFoldDB" id="A0A392MUZ4"/>
<protein>
    <submittedName>
        <fullName evidence="2">Putative Ty3-gypsy-like retroelement pol polyprotein</fullName>
    </submittedName>
</protein>
<accession>A0A392MUZ4</accession>
<evidence type="ECO:0000313" key="3">
    <source>
        <dbReference type="Proteomes" id="UP000265520"/>
    </source>
</evidence>
<organism evidence="2 3">
    <name type="scientific">Trifolium medium</name>
    <dbReference type="NCBI Taxonomy" id="97028"/>
    <lineage>
        <taxon>Eukaryota</taxon>
        <taxon>Viridiplantae</taxon>
        <taxon>Streptophyta</taxon>
        <taxon>Embryophyta</taxon>
        <taxon>Tracheophyta</taxon>
        <taxon>Spermatophyta</taxon>
        <taxon>Magnoliopsida</taxon>
        <taxon>eudicotyledons</taxon>
        <taxon>Gunneridae</taxon>
        <taxon>Pentapetalae</taxon>
        <taxon>rosids</taxon>
        <taxon>fabids</taxon>
        <taxon>Fabales</taxon>
        <taxon>Fabaceae</taxon>
        <taxon>Papilionoideae</taxon>
        <taxon>50 kb inversion clade</taxon>
        <taxon>NPAAA clade</taxon>
        <taxon>Hologalegina</taxon>
        <taxon>IRL clade</taxon>
        <taxon>Trifolieae</taxon>
        <taxon>Trifolium</taxon>
    </lineage>
</organism>
<dbReference type="Pfam" id="PF24626">
    <property type="entry name" value="SH3_Tf2-1"/>
    <property type="match status" value="1"/>
</dbReference>